<dbReference type="Pfam" id="PF00753">
    <property type="entry name" value="Lactamase_B"/>
    <property type="match status" value="1"/>
</dbReference>
<evidence type="ECO:0000256" key="2">
    <source>
        <dbReference type="ARBA" id="ARBA00001947"/>
    </source>
</evidence>
<comment type="catalytic activity">
    <reaction evidence="13">
        <text>3',5'-cyclic CMP + H2O = CMP + H(+)</text>
        <dbReference type="Rhea" id="RHEA:72675"/>
        <dbReference type="ChEBI" id="CHEBI:15377"/>
        <dbReference type="ChEBI" id="CHEBI:15378"/>
        <dbReference type="ChEBI" id="CHEBI:58003"/>
        <dbReference type="ChEBI" id="CHEBI:60377"/>
    </reaction>
    <physiologicalReaction direction="left-to-right" evidence="13">
        <dbReference type="Rhea" id="RHEA:72676"/>
    </physiologicalReaction>
</comment>
<proteinExistence type="inferred from homology"/>
<comment type="cofactor">
    <cofactor evidence="2">
        <name>Zn(2+)</name>
        <dbReference type="ChEBI" id="CHEBI:29105"/>
    </cofactor>
</comment>
<keyword evidence="9" id="KW-0574">Periplasm</keyword>
<comment type="function">
    <text evidence="14">Counteracts the endogenous Pycsar antiviral defense system. Phosphodiesterase that enables metal-dependent hydrolysis of host cyclic nucleotide Pycsar defense signals such as cCMP and cUMP.</text>
</comment>
<evidence type="ECO:0000256" key="9">
    <source>
        <dbReference type="ARBA" id="ARBA00022764"/>
    </source>
</evidence>
<evidence type="ECO:0000256" key="7">
    <source>
        <dbReference type="ARBA" id="ARBA00022723"/>
    </source>
</evidence>
<evidence type="ECO:0000256" key="5">
    <source>
        <dbReference type="ARBA" id="ARBA00011245"/>
    </source>
</evidence>
<comment type="catalytic activity">
    <reaction evidence="15">
        <text>3',5'-cyclic UMP + H2O = UMP + H(+)</text>
        <dbReference type="Rhea" id="RHEA:70575"/>
        <dbReference type="ChEBI" id="CHEBI:15377"/>
        <dbReference type="ChEBI" id="CHEBI:15378"/>
        <dbReference type="ChEBI" id="CHEBI:57865"/>
        <dbReference type="ChEBI" id="CHEBI:184387"/>
    </reaction>
    <physiologicalReaction direction="left-to-right" evidence="15">
        <dbReference type="Rhea" id="RHEA:70576"/>
    </physiologicalReaction>
</comment>
<dbReference type="InterPro" id="IPR050855">
    <property type="entry name" value="NDM-1-like"/>
</dbReference>
<evidence type="ECO:0000313" key="17">
    <source>
        <dbReference type="EMBL" id="MBB6729606.1"/>
    </source>
</evidence>
<keyword evidence="10 17" id="KW-0378">Hydrolase</keyword>
<accession>A0A7X0VT68</accession>
<keyword evidence="18" id="KW-1185">Reference proteome</keyword>
<evidence type="ECO:0000259" key="16">
    <source>
        <dbReference type="SMART" id="SM00849"/>
    </source>
</evidence>
<evidence type="ECO:0000256" key="11">
    <source>
        <dbReference type="ARBA" id="ARBA00022833"/>
    </source>
</evidence>
<dbReference type="GO" id="GO:0042597">
    <property type="term" value="C:periplasmic space"/>
    <property type="evidence" value="ECO:0007669"/>
    <property type="project" value="UniProtKB-SubCell"/>
</dbReference>
<evidence type="ECO:0000256" key="1">
    <source>
        <dbReference type="ARBA" id="ARBA00001526"/>
    </source>
</evidence>
<evidence type="ECO:0000256" key="8">
    <source>
        <dbReference type="ARBA" id="ARBA00022729"/>
    </source>
</evidence>
<evidence type="ECO:0000313" key="18">
    <source>
        <dbReference type="Proteomes" id="UP000564644"/>
    </source>
</evidence>
<comment type="subcellular location">
    <subcellularLocation>
        <location evidence="3">Periplasm</location>
    </subcellularLocation>
</comment>
<keyword evidence="11" id="KW-0862">Zinc</keyword>
<evidence type="ECO:0000256" key="14">
    <source>
        <dbReference type="ARBA" id="ARBA00034301"/>
    </source>
</evidence>
<dbReference type="RefSeq" id="WP_185127278.1">
    <property type="nucleotide sequence ID" value="NZ_JACJVO010000002.1"/>
</dbReference>
<keyword evidence="7" id="KW-0479">Metal-binding</keyword>
<dbReference type="GO" id="GO:0008270">
    <property type="term" value="F:zinc ion binding"/>
    <property type="evidence" value="ECO:0007669"/>
    <property type="project" value="InterPro"/>
</dbReference>
<name>A0A7X0VT68_9BACL</name>
<evidence type="ECO:0000256" key="3">
    <source>
        <dbReference type="ARBA" id="ARBA00004418"/>
    </source>
</evidence>
<comment type="subunit">
    <text evidence="5">Monomer.</text>
</comment>
<keyword evidence="8" id="KW-0732">Signal</keyword>
<dbReference type="Gene3D" id="3.60.15.10">
    <property type="entry name" value="Ribonuclease Z/Hydroxyacylglutathione hydrolase-like"/>
    <property type="match status" value="1"/>
</dbReference>
<dbReference type="InterPro" id="IPR001279">
    <property type="entry name" value="Metallo-B-lactamas"/>
</dbReference>
<feature type="domain" description="Metallo-beta-lactamase" evidence="16">
    <location>
        <begin position="24"/>
        <end position="218"/>
    </location>
</feature>
<reference evidence="17 18" key="1">
    <citation type="submission" date="2020-08" db="EMBL/GenBank/DDBJ databases">
        <title>Cohnella phylogeny.</title>
        <authorList>
            <person name="Dunlap C."/>
        </authorList>
    </citation>
    <scope>NUCLEOTIDE SEQUENCE [LARGE SCALE GENOMIC DNA]</scope>
    <source>
        <strain evidence="17 18">CBP 2801</strain>
    </source>
</reference>
<protein>
    <recommendedName>
        <fullName evidence="6">beta-lactamase</fullName>
        <ecNumber evidence="6">3.5.2.6</ecNumber>
    </recommendedName>
</protein>
<dbReference type="EC" id="3.5.2.6" evidence="6"/>
<dbReference type="SMART" id="SM00849">
    <property type="entry name" value="Lactamase_B"/>
    <property type="match status" value="1"/>
</dbReference>
<dbReference type="GO" id="GO:0046677">
    <property type="term" value="P:response to antibiotic"/>
    <property type="evidence" value="ECO:0007669"/>
    <property type="project" value="UniProtKB-KW"/>
</dbReference>
<comment type="caution">
    <text evidence="17">The sequence shown here is derived from an EMBL/GenBank/DDBJ whole genome shotgun (WGS) entry which is preliminary data.</text>
</comment>
<dbReference type="Proteomes" id="UP000564644">
    <property type="component" value="Unassembled WGS sequence"/>
</dbReference>
<gene>
    <name evidence="17" type="ORF">H7C18_01695</name>
</gene>
<evidence type="ECO:0000256" key="4">
    <source>
        <dbReference type="ARBA" id="ARBA00005250"/>
    </source>
</evidence>
<dbReference type="InterPro" id="IPR001018">
    <property type="entry name" value="Beta-lactamase_class-B_CS"/>
</dbReference>
<evidence type="ECO:0000256" key="10">
    <source>
        <dbReference type="ARBA" id="ARBA00022801"/>
    </source>
</evidence>
<dbReference type="AlphaFoldDB" id="A0A7X0VT68"/>
<comment type="catalytic activity">
    <reaction evidence="1">
        <text>a beta-lactam + H2O = a substituted beta-amino acid</text>
        <dbReference type="Rhea" id="RHEA:20401"/>
        <dbReference type="ChEBI" id="CHEBI:15377"/>
        <dbReference type="ChEBI" id="CHEBI:35627"/>
        <dbReference type="ChEBI" id="CHEBI:140347"/>
        <dbReference type="EC" id="3.5.2.6"/>
    </reaction>
</comment>
<evidence type="ECO:0000256" key="12">
    <source>
        <dbReference type="ARBA" id="ARBA00023251"/>
    </source>
</evidence>
<evidence type="ECO:0000256" key="6">
    <source>
        <dbReference type="ARBA" id="ARBA00012865"/>
    </source>
</evidence>
<comment type="similarity">
    <text evidence="4">Belongs to the metallo-beta-lactamase superfamily. Class-B beta-lactamase family.</text>
</comment>
<dbReference type="InterPro" id="IPR036866">
    <property type="entry name" value="RibonucZ/Hydroxyglut_hydro"/>
</dbReference>
<evidence type="ECO:0000256" key="13">
    <source>
        <dbReference type="ARBA" id="ARBA00034221"/>
    </source>
</evidence>
<keyword evidence="12" id="KW-0046">Antibiotic resistance</keyword>
<dbReference type="SUPFAM" id="SSF56281">
    <property type="entry name" value="Metallo-hydrolase/oxidoreductase"/>
    <property type="match status" value="1"/>
</dbReference>
<evidence type="ECO:0000256" key="15">
    <source>
        <dbReference type="ARBA" id="ARBA00048505"/>
    </source>
</evidence>
<dbReference type="GO" id="GO:0008800">
    <property type="term" value="F:beta-lactamase activity"/>
    <property type="evidence" value="ECO:0007669"/>
    <property type="project" value="UniProtKB-EC"/>
</dbReference>
<sequence>MRLLRDVYLTASGKLGYDATHPADCNAYLVDAGASLVLIDAGTGLSADALLDNVAVCGFEPGRVSHLLLTHLHADHSGGAAAIRRATGASVALPREAAAALEGGEEERIDLPKAVAAGFYPPDYRWEACRVDLPLDDGQTLRIGRYDVSVLHTPGHSASDTSYLFDAGDGSPFLFSGDTVFTGGKISMLSTHDFHLQQLASSISRLAALPFRALLPGHGPAALDNGPSHVRSADRVFARLGVPSSIG</sequence>
<dbReference type="EMBL" id="JACJVO010000002">
    <property type="protein sequence ID" value="MBB6729606.1"/>
    <property type="molecule type" value="Genomic_DNA"/>
</dbReference>
<dbReference type="PANTHER" id="PTHR42951:SF4">
    <property type="entry name" value="ACYL-COENZYME A THIOESTERASE MBLAC2"/>
    <property type="match status" value="1"/>
</dbReference>
<dbReference type="PANTHER" id="PTHR42951">
    <property type="entry name" value="METALLO-BETA-LACTAMASE DOMAIN-CONTAINING"/>
    <property type="match status" value="1"/>
</dbReference>
<dbReference type="PROSITE" id="PS00743">
    <property type="entry name" value="BETA_LACTAMASE_B_1"/>
    <property type="match status" value="1"/>
</dbReference>
<dbReference type="GO" id="GO:0017001">
    <property type="term" value="P:antibiotic catabolic process"/>
    <property type="evidence" value="ECO:0007669"/>
    <property type="project" value="InterPro"/>
</dbReference>
<organism evidence="17 18">
    <name type="scientific">Cohnella zeiphila</name>
    <dbReference type="NCBI Taxonomy" id="2761120"/>
    <lineage>
        <taxon>Bacteria</taxon>
        <taxon>Bacillati</taxon>
        <taxon>Bacillota</taxon>
        <taxon>Bacilli</taxon>
        <taxon>Bacillales</taxon>
        <taxon>Paenibacillaceae</taxon>
        <taxon>Cohnella</taxon>
    </lineage>
</organism>